<evidence type="ECO:0000259" key="4">
    <source>
        <dbReference type="PROSITE" id="PS50072"/>
    </source>
</evidence>
<comment type="similarity">
    <text evidence="3">Belongs to the cyclophilin-type PPIase family.</text>
</comment>
<comment type="caution">
    <text evidence="6">The sequence shown here is derived from an EMBL/GenBank/DDBJ whole genome shotgun (WGS) entry which is preliminary data.</text>
</comment>
<accession>A0A815LL32</accession>
<dbReference type="PANTHER" id="PTHR43246">
    <property type="entry name" value="PEPTIDYL-PROLYL CIS-TRANS ISOMERASE CYP38, CHLOROPLASTIC"/>
    <property type="match status" value="1"/>
</dbReference>
<dbReference type="EMBL" id="CAJNOR010003387">
    <property type="protein sequence ID" value="CAF1408775.1"/>
    <property type="molecule type" value="Genomic_DNA"/>
</dbReference>
<sequence length="210" mass="23235">MANSTYLFFVAISLVLVGNLVYSYPENYCIRFDTDVKGASNPIIINITQKWAPLGANHLFNVINSKFYAVPSAFFRVVPKFVVQFGISGDPPQNIIWDKPIQDDPVLMSNTVGTLSYATAGPNTRTTQLFINYINNTRLDPLGFAPLGIVTTGLDTANAIFNPTPGDPNGVDQDKYSKQGNAWIRLNYPQINFITKASITYDCPVRSNEN</sequence>
<dbReference type="InterPro" id="IPR044665">
    <property type="entry name" value="E_coli_cyclophilin_A-like"/>
</dbReference>
<keyword evidence="2 3" id="KW-0413">Isomerase</keyword>
<dbReference type="EC" id="5.2.1.8" evidence="3"/>
<protein>
    <recommendedName>
        <fullName evidence="3">Peptidyl-prolyl cis-trans isomerase</fullName>
        <shortName evidence="3">PPIase</shortName>
        <ecNumber evidence="3">5.2.1.8</ecNumber>
    </recommendedName>
</protein>
<comment type="function">
    <text evidence="3">PPIases accelerate the folding of proteins. It catalyzes the cis-trans isomerization of proline imidic peptide bonds in oligopeptides.</text>
</comment>
<feature type="chain" id="PRO_5035953224" description="Peptidyl-prolyl cis-trans isomerase" evidence="3">
    <location>
        <begin position="24"/>
        <end position="210"/>
    </location>
</feature>
<dbReference type="Proteomes" id="UP000663852">
    <property type="component" value="Unassembled WGS sequence"/>
</dbReference>
<dbReference type="Pfam" id="PF00160">
    <property type="entry name" value="Pro_isomerase"/>
    <property type="match status" value="1"/>
</dbReference>
<organism evidence="6 7">
    <name type="scientific">Adineta ricciae</name>
    <name type="common">Rotifer</name>
    <dbReference type="NCBI Taxonomy" id="249248"/>
    <lineage>
        <taxon>Eukaryota</taxon>
        <taxon>Metazoa</taxon>
        <taxon>Spiralia</taxon>
        <taxon>Gnathifera</taxon>
        <taxon>Rotifera</taxon>
        <taxon>Eurotatoria</taxon>
        <taxon>Bdelloidea</taxon>
        <taxon>Adinetida</taxon>
        <taxon>Adinetidae</taxon>
        <taxon>Adineta</taxon>
    </lineage>
</organism>
<dbReference type="GO" id="GO:0003755">
    <property type="term" value="F:peptidyl-prolyl cis-trans isomerase activity"/>
    <property type="evidence" value="ECO:0007669"/>
    <property type="project" value="UniProtKB-UniRule"/>
</dbReference>
<evidence type="ECO:0000256" key="1">
    <source>
        <dbReference type="ARBA" id="ARBA00023110"/>
    </source>
</evidence>
<evidence type="ECO:0000313" key="6">
    <source>
        <dbReference type="EMBL" id="CAF1408775.1"/>
    </source>
</evidence>
<dbReference type="Proteomes" id="UP000663828">
    <property type="component" value="Unassembled WGS sequence"/>
</dbReference>
<name>A0A815LL32_ADIRI</name>
<evidence type="ECO:0000313" key="5">
    <source>
        <dbReference type="EMBL" id="CAF1028364.1"/>
    </source>
</evidence>
<dbReference type="OrthoDB" id="423037at2759"/>
<evidence type="ECO:0000256" key="2">
    <source>
        <dbReference type="ARBA" id="ARBA00023235"/>
    </source>
</evidence>
<dbReference type="EMBL" id="CAJNOJ010000070">
    <property type="protein sequence ID" value="CAF1028364.1"/>
    <property type="molecule type" value="Genomic_DNA"/>
</dbReference>
<keyword evidence="1 3" id="KW-0697">Rotamase</keyword>
<dbReference type="PRINTS" id="PR00153">
    <property type="entry name" value="CSAPPISMRASE"/>
</dbReference>
<dbReference type="AlphaFoldDB" id="A0A815LL32"/>
<gene>
    <name evidence="5" type="ORF">EDS130_LOCUS16276</name>
    <name evidence="6" type="ORF">XAT740_LOCUS34554</name>
</gene>
<keyword evidence="7" id="KW-1185">Reference proteome</keyword>
<proteinExistence type="inferred from homology"/>
<feature type="signal peptide" evidence="3">
    <location>
        <begin position="1"/>
        <end position="23"/>
    </location>
</feature>
<reference evidence="6" key="1">
    <citation type="submission" date="2021-02" db="EMBL/GenBank/DDBJ databases">
        <authorList>
            <person name="Nowell W R."/>
        </authorList>
    </citation>
    <scope>NUCLEOTIDE SEQUENCE</scope>
</reference>
<feature type="domain" description="PPIase cyclophilin-type" evidence="4">
    <location>
        <begin position="43"/>
        <end position="160"/>
    </location>
</feature>
<keyword evidence="3" id="KW-0732">Signal</keyword>
<dbReference type="Gene3D" id="2.40.100.10">
    <property type="entry name" value="Cyclophilin-like"/>
    <property type="match status" value="1"/>
</dbReference>
<evidence type="ECO:0000313" key="7">
    <source>
        <dbReference type="Proteomes" id="UP000663828"/>
    </source>
</evidence>
<evidence type="ECO:0000256" key="3">
    <source>
        <dbReference type="RuleBase" id="RU363019"/>
    </source>
</evidence>
<dbReference type="PROSITE" id="PS50072">
    <property type="entry name" value="CSA_PPIASE_2"/>
    <property type="match status" value="1"/>
</dbReference>
<dbReference type="SUPFAM" id="SSF50891">
    <property type="entry name" value="Cyclophilin-like"/>
    <property type="match status" value="1"/>
</dbReference>
<dbReference type="InterPro" id="IPR002130">
    <property type="entry name" value="Cyclophilin-type_PPIase_dom"/>
</dbReference>
<dbReference type="InterPro" id="IPR029000">
    <property type="entry name" value="Cyclophilin-like_dom_sf"/>
</dbReference>
<comment type="catalytic activity">
    <reaction evidence="3">
        <text>[protein]-peptidylproline (omega=180) = [protein]-peptidylproline (omega=0)</text>
        <dbReference type="Rhea" id="RHEA:16237"/>
        <dbReference type="Rhea" id="RHEA-COMP:10747"/>
        <dbReference type="Rhea" id="RHEA-COMP:10748"/>
        <dbReference type="ChEBI" id="CHEBI:83833"/>
        <dbReference type="ChEBI" id="CHEBI:83834"/>
        <dbReference type="EC" id="5.2.1.8"/>
    </reaction>
</comment>